<dbReference type="GO" id="GO:0005737">
    <property type="term" value="C:cytoplasm"/>
    <property type="evidence" value="ECO:0007669"/>
    <property type="project" value="UniProtKB-SubCell"/>
</dbReference>
<dbReference type="HAMAP" id="MF_00052_B">
    <property type="entry name" value="RNase_HII_B"/>
    <property type="match status" value="1"/>
</dbReference>
<evidence type="ECO:0000256" key="10">
    <source>
        <dbReference type="ARBA" id="ARBA00022723"/>
    </source>
</evidence>
<keyword evidence="12 14" id="KW-0378">Hydrolase</keyword>
<dbReference type="Pfam" id="PF01351">
    <property type="entry name" value="RNase_HII"/>
    <property type="match status" value="1"/>
</dbReference>
<protein>
    <recommendedName>
        <fullName evidence="7 14">Ribonuclease HII</fullName>
        <shortName evidence="14">RNase HII</shortName>
        <ecNumber evidence="6 14">3.1.26.4</ecNumber>
    </recommendedName>
</protein>
<evidence type="ECO:0000256" key="2">
    <source>
        <dbReference type="ARBA" id="ARBA00001946"/>
    </source>
</evidence>
<dbReference type="PANTHER" id="PTHR10954:SF18">
    <property type="entry name" value="RIBONUCLEASE HII"/>
    <property type="match status" value="1"/>
</dbReference>
<dbReference type="PROSITE" id="PS51975">
    <property type="entry name" value="RNASE_H_2"/>
    <property type="match status" value="1"/>
</dbReference>
<evidence type="ECO:0000256" key="4">
    <source>
        <dbReference type="ARBA" id="ARBA00004496"/>
    </source>
</evidence>
<feature type="binding site" evidence="14 15">
    <location>
        <position position="26"/>
    </location>
    <ligand>
        <name>a divalent metal cation</name>
        <dbReference type="ChEBI" id="CHEBI:60240"/>
    </ligand>
</feature>
<comment type="subcellular location">
    <subcellularLocation>
        <location evidence="4 14">Cytoplasm</location>
    </subcellularLocation>
</comment>
<dbReference type="InterPro" id="IPR012337">
    <property type="entry name" value="RNaseH-like_sf"/>
</dbReference>
<name>A0A7V5NYZ1_9BACT</name>
<dbReference type="GO" id="GO:0030145">
    <property type="term" value="F:manganese ion binding"/>
    <property type="evidence" value="ECO:0007669"/>
    <property type="project" value="UniProtKB-UniRule"/>
</dbReference>
<evidence type="ECO:0000256" key="3">
    <source>
        <dbReference type="ARBA" id="ARBA00004065"/>
    </source>
</evidence>
<evidence type="ECO:0000256" key="13">
    <source>
        <dbReference type="ARBA" id="ARBA00023211"/>
    </source>
</evidence>
<evidence type="ECO:0000256" key="11">
    <source>
        <dbReference type="ARBA" id="ARBA00022759"/>
    </source>
</evidence>
<keyword evidence="9 14" id="KW-0540">Nuclease</keyword>
<dbReference type="GO" id="GO:0032299">
    <property type="term" value="C:ribonuclease H2 complex"/>
    <property type="evidence" value="ECO:0007669"/>
    <property type="project" value="TreeGrafter"/>
</dbReference>
<reference evidence="18" key="1">
    <citation type="journal article" date="2020" name="mSystems">
        <title>Genome- and Community-Level Interaction Insights into Carbon Utilization and Element Cycling Functions of Hydrothermarchaeota in Hydrothermal Sediment.</title>
        <authorList>
            <person name="Zhou Z."/>
            <person name="Liu Y."/>
            <person name="Xu W."/>
            <person name="Pan J."/>
            <person name="Luo Z.H."/>
            <person name="Li M."/>
        </authorList>
    </citation>
    <scope>NUCLEOTIDE SEQUENCE [LARGE SCALE GENOMIC DNA]</scope>
    <source>
        <strain evidence="18">HyVt-533</strain>
    </source>
</reference>
<dbReference type="GO" id="GO:0003723">
    <property type="term" value="F:RNA binding"/>
    <property type="evidence" value="ECO:0007669"/>
    <property type="project" value="UniProtKB-UniRule"/>
</dbReference>
<evidence type="ECO:0000256" key="1">
    <source>
        <dbReference type="ARBA" id="ARBA00000077"/>
    </source>
</evidence>
<evidence type="ECO:0000313" key="18">
    <source>
        <dbReference type="EMBL" id="HHI96770.1"/>
    </source>
</evidence>
<dbReference type="NCBIfam" id="NF000594">
    <property type="entry name" value="PRK00015.1-1"/>
    <property type="match status" value="1"/>
</dbReference>
<comment type="caution">
    <text evidence="18">The sequence shown here is derived from an EMBL/GenBank/DDBJ whole genome shotgun (WGS) entry which is preliminary data.</text>
</comment>
<dbReference type="GO" id="GO:0006298">
    <property type="term" value="P:mismatch repair"/>
    <property type="evidence" value="ECO:0007669"/>
    <property type="project" value="TreeGrafter"/>
</dbReference>
<accession>A0A7V5NYZ1</accession>
<evidence type="ECO:0000256" key="15">
    <source>
        <dbReference type="PROSITE-ProRule" id="PRU01319"/>
    </source>
</evidence>
<feature type="binding site" evidence="14 15">
    <location>
        <position position="25"/>
    </location>
    <ligand>
        <name>a divalent metal cation</name>
        <dbReference type="ChEBI" id="CHEBI:60240"/>
    </ligand>
</feature>
<evidence type="ECO:0000256" key="9">
    <source>
        <dbReference type="ARBA" id="ARBA00022722"/>
    </source>
</evidence>
<dbReference type="NCBIfam" id="NF000595">
    <property type="entry name" value="PRK00015.1-3"/>
    <property type="match status" value="1"/>
</dbReference>
<gene>
    <name evidence="14" type="primary">rnhB</name>
    <name evidence="18" type="ORF">ENJ96_02865</name>
</gene>
<dbReference type="InterPro" id="IPR036397">
    <property type="entry name" value="RNaseH_sf"/>
</dbReference>
<evidence type="ECO:0000256" key="5">
    <source>
        <dbReference type="ARBA" id="ARBA00007383"/>
    </source>
</evidence>
<dbReference type="GO" id="GO:0004523">
    <property type="term" value="F:RNA-DNA hybrid ribonuclease activity"/>
    <property type="evidence" value="ECO:0007669"/>
    <property type="project" value="UniProtKB-UniRule"/>
</dbReference>
<dbReference type="InterPro" id="IPR022898">
    <property type="entry name" value="RNase_HII"/>
</dbReference>
<keyword evidence="8 14" id="KW-0963">Cytoplasm</keyword>
<comment type="similarity">
    <text evidence="5 14 16">Belongs to the RNase HII family.</text>
</comment>
<dbReference type="EC" id="3.1.26.4" evidence="6 14"/>
<proteinExistence type="inferred from homology"/>
<evidence type="ECO:0000256" key="12">
    <source>
        <dbReference type="ARBA" id="ARBA00022801"/>
    </source>
</evidence>
<evidence type="ECO:0000256" key="8">
    <source>
        <dbReference type="ARBA" id="ARBA00022490"/>
    </source>
</evidence>
<dbReference type="AlphaFoldDB" id="A0A7V5NYZ1"/>
<dbReference type="GO" id="GO:0043137">
    <property type="term" value="P:DNA replication, removal of RNA primer"/>
    <property type="evidence" value="ECO:0007669"/>
    <property type="project" value="TreeGrafter"/>
</dbReference>
<feature type="domain" description="RNase H type-2" evidence="17">
    <location>
        <begin position="19"/>
        <end position="208"/>
    </location>
</feature>
<dbReference type="SUPFAM" id="SSF53098">
    <property type="entry name" value="Ribonuclease H-like"/>
    <property type="match status" value="1"/>
</dbReference>
<dbReference type="InterPro" id="IPR001352">
    <property type="entry name" value="RNase_HII/HIII"/>
</dbReference>
<organism evidence="18">
    <name type="scientific">Thermodesulfatator atlanticus</name>
    <dbReference type="NCBI Taxonomy" id="501497"/>
    <lineage>
        <taxon>Bacteria</taxon>
        <taxon>Pseudomonadati</taxon>
        <taxon>Thermodesulfobacteriota</taxon>
        <taxon>Thermodesulfobacteria</taxon>
        <taxon>Thermodesulfobacteriales</taxon>
        <taxon>Thermodesulfatatoraceae</taxon>
        <taxon>Thermodesulfatator</taxon>
    </lineage>
</organism>
<dbReference type="CDD" id="cd07182">
    <property type="entry name" value="RNase_HII_bacteria_HII_like"/>
    <property type="match status" value="1"/>
</dbReference>
<evidence type="ECO:0000256" key="16">
    <source>
        <dbReference type="RuleBase" id="RU003515"/>
    </source>
</evidence>
<dbReference type="Gene3D" id="3.30.420.10">
    <property type="entry name" value="Ribonuclease H-like superfamily/Ribonuclease H"/>
    <property type="match status" value="1"/>
</dbReference>
<evidence type="ECO:0000256" key="6">
    <source>
        <dbReference type="ARBA" id="ARBA00012180"/>
    </source>
</evidence>
<keyword evidence="11 14" id="KW-0255">Endonuclease</keyword>
<dbReference type="PANTHER" id="PTHR10954">
    <property type="entry name" value="RIBONUCLEASE H2 SUBUNIT A"/>
    <property type="match status" value="1"/>
</dbReference>
<evidence type="ECO:0000256" key="14">
    <source>
        <dbReference type="HAMAP-Rule" id="MF_00052"/>
    </source>
</evidence>
<dbReference type="InterPro" id="IPR024567">
    <property type="entry name" value="RNase_HII/HIII_dom"/>
</dbReference>
<keyword evidence="13 14" id="KW-0464">Manganese</keyword>
<comment type="catalytic activity">
    <reaction evidence="1 14 15 16">
        <text>Endonucleolytic cleavage to 5'-phosphomonoester.</text>
        <dbReference type="EC" id="3.1.26.4"/>
    </reaction>
</comment>
<comment type="function">
    <text evidence="3 14 16">Endonuclease that specifically degrades the RNA of RNA-DNA hybrids.</text>
</comment>
<evidence type="ECO:0000259" key="17">
    <source>
        <dbReference type="PROSITE" id="PS51975"/>
    </source>
</evidence>
<dbReference type="Proteomes" id="UP000886101">
    <property type="component" value="Unassembled WGS sequence"/>
</dbReference>
<keyword evidence="10 14" id="KW-0479">Metal-binding</keyword>
<feature type="binding site" evidence="14 15">
    <location>
        <position position="117"/>
    </location>
    <ligand>
        <name>a divalent metal cation</name>
        <dbReference type="ChEBI" id="CHEBI:60240"/>
    </ligand>
</feature>
<evidence type="ECO:0000256" key="7">
    <source>
        <dbReference type="ARBA" id="ARBA00019179"/>
    </source>
</evidence>
<dbReference type="EMBL" id="DROK01000083">
    <property type="protein sequence ID" value="HHI96770.1"/>
    <property type="molecule type" value="Genomic_DNA"/>
</dbReference>
<sequence length="222" mass="24853">MFKVNERWVKEKQFLRAYRYVAGVDEVGRGALAGPVVAAAVILPADFDHPELADSKCLSAEKREELFQIITQEAVAWAVARIENEIIDEIGILKASLRAMAQALEALEPKPQLALVDGRFTTPWAGLQKAIIDGDALCRSIAAASIVAKVTRDHIMTEAATVFPQYAFDKHKGYATKQHLEALKTYGPCPIHRRSFRPVSEYERPEEIRPPSRRPFRLVFSP</sequence>
<comment type="cofactor">
    <cofactor evidence="14 15">
        <name>Mn(2+)</name>
        <dbReference type="ChEBI" id="CHEBI:29035"/>
    </cofactor>
    <cofactor evidence="14 15">
        <name>Mg(2+)</name>
        <dbReference type="ChEBI" id="CHEBI:18420"/>
    </cofactor>
    <text evidence="14 15">Manganese or magnesium. Binds 1 divalent metal ion per monomer in the absence of substrate. May bind a second metal ion after substrate binding.</text>
</comment>
<comment type="cofactor">
    <cofactor evidence="2">
        <name>Mg(2+)</name>
        <dbReference type="ChEBI" id="CHEBI:18420"/>
    </cofactor>
</comment>